<protein>
    <submittedName>
        <fullName evidence="1">Uncharacterized protein</fullName>
    </submittedName>
</protein>
<organism evidence="1 2">
    <name type="scientific">Bathymodiolus thermophilus thioautotrophic gill symbiont</name>
    <dbReference type="NCBI Taxonomy" id="2360"/>
    <lineage>
        <taxon>Bacteria</taxon>
        <taxon>Pseudomonadati</taxon>
        <taxon>Pseudomonadota</taxon>
        <taxon>Gammaproteobacteria</taxon>
        <taxon>sulfur-oxidizing symbionts</taxon>
    </lineage>
</organism>
<evidence type="ECO:0000313" key="1">
    <source>
        <dbReference type="EMBL" id="CAB5507874.1"/>
    </source>
</evidence>
<name>A0ABN7GDI7_9GAMM</name>
<comment type="caution">
    <text evidence="1">The sequence shown here is derived from an EMBL/GenBank/DDBJ whole genome shotgun (WGS) entry which is preliminary data.</text>
</comment>
<keyword evidence="2" id="KW-1185">Reference proteome</keyword>
<accession>A0ABN7GDI7</accession>
<gene>
    <name evidence="1" type="ORF">AZO1586I_2149</name>
</gene>
<proteinExistence type="predicted"/>
<dbReference type="Proteomes" id="UP000626656">
    <property type="component" value="Unassembled WGS sequence"/>
</dbReference>
<feature type="non-terminal residue" evidence="1">
    <location>
        <position position="31"/>
    </location>
</feature>
<evidence type="ECO:0000313" key="2">
    <source>
        <dbReference type="Proteomes" id="UP000626656"/>
    </source>
</evidence>
<sequence length="31" mass="3581">MSKVTTVWADRVLRQVVGWVKVPVETTILRI</sequence>
<dbReference type="EMBL" id="CAHJWF010000487">
    <property type="protein sequence ID" value="CAB5507874.1"/>
    <property type="molecule type" value="Genomic_DNA"/>
</dbReference>
<reference evidence="1 2" key="1">
    <citation type="submission" date="2020-05" db="EMBL/GenBank/DDBJ databases">
        <authorList>
            <person name="Petersen J."/>
            <person name="Sayavedra L."/>
        </authorList>
    </citation>
    <scope>NUCLEOTIDE SEQUENCE [LARGE SCALE GENOMIC DNA]</scope>
    <source>
        <strain evidence="1">B azoricus SOX ET2 1586I</strain>
    </source>
</reference>